<gene>
    <name evidence="2" type="ORF">CALMAC_LOCUS15828</name>
</gene>
<evidence type="ECO:0000256" key="1">
    <source>
        <dbReference type="SAM" id="SignalP"/>
    </source>
</evidence>
<evidence type="ECO:0000313" key="3">
    <source>
        <dbReference type="Proteomes" id="UP000410492"/>
    </source>
</evidence>
<name>A0A653DAB8_CALMS</name>
<dbReference type="Proteomes" id="UP000410492">
    <property type="component" value="Unassembled WGS sequence"/>
</dbReference>
<feature type="signal peptide" evidence="1">
    <location>
        <begin position="1"/>
        <end position="21"/>
    </location>
</feature>
<keyword evidence="1" id="KW-0732">Signal</keyword>
<sequence length="71" mass="8109">MRRKLWMAAILIFLILDIGETIRWLSLQHSHLHWNLTAWSLQNSPGGRGVRSGGRSPCAVARRRYGLARAQ</sequence>
<reference evidence="2 3" key="1">
    <citation type="submission" date="2019-01" db="EMBL/GenBank/DDBJ databases">
        <authorList>
            <person name="Sayadi A."/>
        </authorList>
    </citation>
    <scope>NUCLEOTIDE SEQUENCE [LARGE SCALE GENOMIC DNA]</scope>
</reference>
<protein>
    <submittedName>
        <fullName evidence="2">Uncharacterized protein</fullName>
    </submittedName>
</protein>
<dbReference type="AlphaFoldDB" id="A0A653DAB8"/>
<organism evidence="2 3">
    <name type="scientific">Callosobruchus maculatus</name>
    <name type="common">Southern cowpea weevil</name>
    <name type="synonym">Pulse bruchid</name>
    <dbReference type="NCBI Taxonomy" id="64391"/>
    <lineage>
        <taxon>Eukaryota</taxon>
        <taxon>Metazoa</taxon>
        <taxon>Ecdysozoa</taxon>
        <taxon>Arthropoda</taxon>
        <taxon>Hexapoda</taxon>
        <taxon>Insecta</taxon>
        <taxon>Pterygota</taxon>
        <taxon>Neoptera</taxon>
        <taxon>Endopterygota</taxon>
        <taxon>Coleoptera</taxon>
        <taxon>Polyphaga</taxon>
        <taxon>Cucujiformia</taxon>
        <taxon>Chrysomeloidea</taxon>
        <taxon>Chrysomelidae</taxon>
        <taxon>Bruchinae</taxon>
        <taxon>Bruchini</taxon>
        <taxon>Callosobruchus</taxon>
    </lineage>
</organism>
<accession>A0A653DAB8</accession>
<keyword evidence="3" id="KW-1185">Reference proteome</keyword>
<feature type="non-terminal residue" evidence="2">
    <location>
        <position position="71"/>
    </location>
</feature>
<dbReference type="EMBL" id="CAACVG010010980">
    <property type="protein sequence ID" value="VEN57142.1"/>
    <property type="molecule type" value="Genomic_DNA"/>
</dbReference>
<proteinExistence type="predicted"/>
<feature type="chain" id="PRO_5024996846" evidence="1">
    <location>
        <begin position="22"/>
        <end position="71"/>
    </location>
</feature>
<evidence type="ECO:0000313" key="2">
    <source>
        <dbReference type="EMBL" id="VEN57142.1"/>
    </source>
</evidence>